<dbReference type="InterPro" id="IPR058678">
    <property type="entry name" value="ARM_PUB"/>
</dbReference>
<dbReference type="Pfam" id="PF25598">
    <property type="entry name" value="ARM_PUB"/>
    <property type="match status" value="1"/>
</dbReference>
<reference evidence="4" key="1">
    <citation type="journal article" date="2007" name="PLoS ONE">
        <title>The first genome sequence of an elite grapevine cultivar (Pinot noir Vitis vinifera L.): coping with a highly heterozygous genome.</title>
        <authorList>
            <person name="Velasco R."/>
            <person name="Zharkikh A."/>
            <person name="Troggio M."/>
            <person name="Cartwright D.A."/>
            <person name="Cestaro A."/>
            <person name="Pruss D."/>
            <person name="Pindo M."/>
            <person name="FitzGerald L.M."/>
            <person name="Vezzulli S."/>
            <person name="Reid J."/>
            <person name="Malacarne G."/>
            <person name="Iliev D."/>
            <person name="Coppola G."/>
            <person name="Wardell B."/>
            <person name="Micheletti D."/>
            <person name="Macalma T."/>
            <person name="Facci M."/>
            <person name="Mitchell J.T."/>
            <person name="Perazzolli M."/>
            <person name="Eldredge G."/>
            <person name="Gatto P."/>
            <person name="Oyzerski R."/>
            <person name="Moretto M."/>
            <person name="Gutin N."/>
            <person name="Stefanini M."/>
            <person name="Chen Y."/>
            <person name="Segala C."/>
            <person name="Davenport C."/>
            <person name="Dematte L."/>
            <person name="Mraz A."/>
            <person name="Battilana J."/>
            <person name="Stormo K."/>
            <person name="Costa F."/>
            <person name="Tao Q."/>
            <person name="Si-Ammour A."/>
            <person name="Harkins T."/>
            <person name="Lackey A."/>
            <person name="Perbost C."/>
            <person name="Taillon B."/>
            <person name="Stella A."/>
            <person name="Solovyev V."/>
            <person name="Fawcett J.A."/>
            <person name="Sterck L."/>
            <person name="Vandepoele K."/>
            <person name="Grando S.M."/>
            <person name="Toppo S."/>
            <person name="Moser C."/>
            <person name="Lanchbury J."/>
            <person name="Bogden R."/>
            <person name="Skolnick M."/>
            <person name="Sgaramella V."/>
            <person name="Bhatnagar S.K."/>
            <person name="Fontana P."/>
            <person name="Gutin A."/>
            <person name="Van de Peer Y."/>
            <person name="Salamini F."/>
            <person name="Viola R."/>
        </authorList>
    </citation>
    <scope>NUCLEOTIDE SEQUENCE</scope>
</reference>
<keyword evidence="2" id="KW-0732">Signal</keyword>
<evidence type="ECO:0000313" key="4">
    <source>
        <dbReference type="EMBL" id="CAN82826.1"/>
    </source>
</evidence>
<name>A5B408_VITVI</name>
<evidence type="ECO:0000256" key="1">
    <source>
        <dbReference type="ARBA" id="ARBA00022786"/>
    </source>
</evidence>
<dbReference type="SUPFAM" id="SSF48371">
    <property type="entry name" value="ARM repeat"/>
    <property type="match status" value="1"/>
</dbReference>
<protein>
    <recommendedName>
        <fullName evidence="3">U-box domain-containing protein</fullName>
    </recommendedName>
</protein>
<dbReference type="PANTHER" id="PTHR23315:SF112">
    <property type="entry name" value="U-BOX DOMAIN-CONTAINING PROTEIN 8"/>
    <property type="match status" value="1"/>
</dbReference>
<evidence type="ECO:0000256" key="2">
    <source>
        <dbReference type="SAM" id="SignalP"/>
    </source>
</evidence>
<sequence length="324" mass="35833">MLSWNQIICPLAAFLLVVKWLPLSLWDHNSLHVACNRLGSNSTLHATSSLSDAYEDHLLGIELAETCFGARRWSLHRATLEESKFRESFFKISSSDNGAAWFGGDRSEQDHDLDIPTFYKGACFATSRQKGREKKEAATVLYAICSFPDNRRRAVECGVVPILIRIADSGLEKAVEVLGLLAKCKEGREEVEKFSGCVKTLVRVLMNGSSLGVQYALMILNSPRSKWIVRTKGWTAEEDTWETFAWAHYYRYLTHGGSKIQPLLASRPAASAGRSSRVGRRVGGVVCEAQETAVEIPAVTDATWQSLVFYAGRNSGFHGAVPTA</sequence>
<organism evidence="4">
    <name type="scientific">Vitis vinifera</name>
    <name type="common">Grape</name>
    <dbReference type="NCBI Taxonomy" id="29760"/>
    <lineage>
        <taxon>Eukaryota</taxon>
        <taxon>Viridiplantae</taxon>
        <taxon>Streptophyta</taxon>
        <taxon>Embryophyta</taxon>
        <taxon>Tracheophyta</taxon>
        <taxon>Spermatophyta</taxon>
        <taxon>Magnoliopsida</taxon>
        <taxon>eudicotyledons</taxon>
        <taxon>Gunneridae</taxon>
        <taxon>Pentapetalae</taxon>
        <taxon>rosids</taxon>
        <taxon>Vitales</taxon>
        <taxon>Vitaceae</taxon>
        <taxon>Viteae</taxon>
        <taxon>Vitis</taxon>
    </lineage>
</organism>
<dbReference type="PANTHER" id="PTHR23315">
    <property type="entry name" value="U BOX DOMAIN-CONTAINING"/>
    <property type="match status" value="1"/>
</dbReference>
<dbReference type="EMBL" id="AM445898">
    <property type="protein sequence ID" value="CAN82826.1"/>
    <property type="molecule type" value="Genomic_DNA"/>
</dbReference>
<dbReference type="InterPro" id="IPR016024">
    <property type="entry name" value="ARM-type_fold"/>
</dbReference>
<accession>A5B408</accession>
<gene>
    <name evidence="4" type="ORF">VITISV_039844</name>
</gene>
<evidence type="ECO:0000259" key="3">
    <source>
        <dbReference type="Pfam" id="PF25598"/>
    </source>
</evidence>
<dbReference type="Gene3D" id="1.25.10.10">
    <property type="entry name" value="Leucine-rich Repeat Variant"/>
    <property type="match status" value="1"/>
</dbReference>
<feature type="chain" id="PRO_5002678102" description="U-box domain-containing protein" evidence="2">
    <location>
        <begin position="27"/>
        <end position="324"/>
    </location>
</feature>
<feature type="signal peptide" evidence="2">
    <location>
        <begin position="1"/>
        <end position="26"/>
    </location>
</feature>
<proteinExistence type="predicted"/>
<dbReference type="InterPro" id="IPR011989">
    <property type="entry name" value="ARM-like"/>
</dbReference>
<dbReference type="ExpressionAtlas" id="A5B408">
    <property type="expression patterns" value="baseline and differential"/>
</dbReference>
<dbReference type="AlphaFoldDB" id="A5B408"/>
<feature type="domain" description="U-box" evidence="3">
    <location>
        <begin position="138"/>
        <end position="220"/>
    </location>
</feature>
<keyword evidence="1" id="KW-0833">Ubl conjugation pathway</keyword>